<dbReference type="SUPFAM" id="SSF56925">
    <property type="entry name" value="OMPA-like"/>
    <property type="match status" value="1"/>
</dbReference>
<feature type="chain" id="PRO_5016105346" evidence="5">
    <location>
        <begin position="21"/>
        <end position="193"/>
    </location>
</feature>
<dbReference type="InterPro" id="IPR051692">
    <property type="entry name" value="OMP-like"/>
</dbReference>
<keyword evidence="2 5" id="KW-0732">Signal</keyword>
<protein>
    <submittedName>
        <fullName evidence="7">Porin family protein</fullName>
    </submittedName>
</protein>
<comment type="subcellular location">
    <subcellularLocation>
        <location evidence="1">Membrane</location>
    </subcellularLocation>
</comment>
<proteinExistence type="inferred from homology"/>
<dbReference type="InterPro" id="IPR011250">
    <property type="entry name" value="OMP/PagP_B-barrel"/>
</dbReference>
<reference evidence="7 8" key="1">
    <citation type="submission" date="2017-08" db="EMBL/GenBank/DDBJ databases">
        <title>Infants hospitalized years apart are colonized by the same room-sourced microbial strains.</title>
        <authorList>
            <person name="Brooks B."/>
            <person name="Olm M.R."/>
            <person name="Firek B.A."/>
            <person name="Baker R."/>
            <person name="Thomas B.C."/>
            <person name="Morowitz M.J."/>
            <person name="Banfield J.F."/>
        </authorList>
    </citation>
    <scope>NUCLEOTIDE SEQUENCE [LARGE SCALE GENOMIC DNA]</scope>
    <source>
        <strain evidence="7">S2_018_000_R2_101</strain>
    </source>
</reference>
<comment type="similarity">
    <text evidence="4">Belongs to the Omp25/RopB family.</text>
</comment>
<dbReference type="Pfam" id="PF13505">
    <property type="entry name" value="OMP_b-brl"/>
    <property type="match status" value="1"/>
</dbReference>
<dbReference type="AlphaFoldDB" id="A0A2W5C7Z4"/>
<dbReference type="Proteomes" id="UP000249066">
    <property type="component" value="Unassembled WGS sequence"/>
</dbReference>
<dbReference type="PANTHER" id="PTHR34001">
    <property type="entry name" value="BLL7405 PROTEIN"/>
    <property type="match status" value="1"/>
</dbReference>
<evidence type="ECO:0000256" key="2">
    <source>
        <dbReference type="ARBA" id="ARBA00022729"/>
    </source>
</evidence>
<dbReference type="GO" id="GO:0016020">
    <property type="term" value="C:membrane"/>
    <property type="evidence" value="ECO:0007669"/>
    <property type="project" value="UniProtKB-SubCell"/>
</dbReference>
<dbReference type="EMBL" id="QFNN01000028">
    <property type="protein sequence ID" value="PZO90428.1"/>
    <property type="molecule type" value="Genomic_DNA"/>
</dbReference>
<dbReference type="InterPro" id="IPR027385">
    <property type="entry name" value="Beta-barrel_OMP"/>
</dbReference>
<evidence type="ECO:0000256" key="3">
    <source>
        <dbReference type="ARBA" id="ARBA00023136"/>
    </source>
</evidence>
<sequence length="193" mass="20427">MRNIIIAALFATVAASPALAQSDAAPFTGPRIEALVGWDHPVTPAGKDNGFAYGVGAGYDYQIGRAVIGGEIEWSDSTAKQCANGVSVANDRLCVGTGRDLYVGGRVGVAVTPKTLIYGKVGYTNAQARLRYTGVAGGPATFRAHDNLDGVRVGAGIEQKLTHGTYIKAEYRYSNYEQGYERHQILGGLGVRF</sequence>
<evidence type="ECO:0000259" key="6">
    <source>
        <dbReference type="Pfam" id="PF13505"/>
    </source>
</evidence>
<comment type="caution">
    <text evidence="7">The sequence shown here is derived from an EMBL/GenBank/DDBJ whole genome shotgun (WGS) entry which is preliminary data.</text>
</comment>
<evidence type="ECO:0000256" key="4">
    <source>
        <dbReference type="ARBA" id="ARBA00038306"/>
    </source>
</evidence>
<evidence type="ECO:0000256" key="5">
    <source>
        <dbReference type="SAM" id="SignalP"/>
    </source>
</evidence>
<evidence type="ECO:0000313" key="8">
    <source>
        <dbReference type="Proteomes" id="UP000249066"/>
    </source>
</evidence>
<evidence type="ECO:0000256" key="1">
    <source>
        <dbReference type="ARBA" id="ARBA00004370"/>
    </source>
</evidence>
<name>A0A2W5C7Z4_9SPHN</name>
<dbReference type="Gene3D" id="2.40.160.20">
    <property type="match status" value="1"/>
</dbReference>
<accession>A0A2W5C7Z4</accession>
<keyword evidence="3" id="KW-0472">Membrane</keyword>
<evidence type="ECO:0000313" key="7">
    <source>
        <dbReference type="EMBL" id="PZO90428.1"/>
    </source>
</evidence>
<feature type="domain" description="Outer membrane protein beta-barrel" evidence="6">
    <location>
        <begin position="7"/>
        <end position="193"/>
    </location>
</feature>
<feature type="signal peptide" evidence="5">
    <location>
        <begin position="1"/>
        <end position="20"/>
    </location>
</feature>
<organism evidence="7 8">
    <name type="scientific">Sphingomonas sanxanigenens</name>
    <dbReference type="NCBI Taxonomy" id="397260"/>
    <lineage>
        <taxon>Bacteria</taxon>
        <taxon>Pseudomonadati</taxon>
        <taxon>Pseudomonadota</taxon>
        <taxon>Alphaproteobacteria</taxon>
        <taxon>Sphingomonadales</taxon>
        <taxon>Sphingomonadaceae</taxon>
        <taxon>Sphingomonas</taxon>
    </lineage>
</organism>
<gene>
    <name evidence="7" type="ORF">DI623_06700</name>
</gene>
<dbReference type="PANTHER" id="PTHR34001:SF3">
    <property type="entry name" value="BLL7405 PROTEIN"/>
    <property type="match status" value="1"/>
</dbReference>